<name>A0ABU7HTK4_9PSED</name>
<evidence type="ECO:0000313" key="2">
    <source>
        <dbReference type="EMBL" id="MEE1934853.1"/>
    </source>
</evidence>
<comment type="caution">
    <text evidence="2">The sequence shown here is derived from an EMBL/GenBank/DDBJ whole genome shotgun (WGS) entry which is preliminary data.</text>
</comment>
<evidence type="ECO:0000313" key="3">
    <source>
        <dbReference type="Proteomes" id="UP001335100"/>
    </source>
</evidence>
<dbReference type="EMBL" id="JAZDQJ010000018">
    <property type="protein sequence ID" value="MEE1934853.1"/>
    <property type="molecule type" value="Genomic_DNA"/>
</dbReference>
<dbReference type="InterPro" id="IPR011083">
    <property type="entry name" value="Phage_tail_collar_dom"/>
</dbReference>
<sequence length="181" mass="18766">MSDPFIGEIKMLASNYAPRGYAMCYGQLLPISQNNALFALVGTAYGGDGRTTFGLPHFGGRSPIGQGAAAPGVPSVYQLGESGGKESTTLLQSNMPMHQHLHKVSTSPATTDKPDANSYLAAAVDGSGNAVNIYGTDISAPTTLAPQSIVPTGGSQAFDIRNPYLAVSFVIALVGEYPSRN</sequence>
<dbReference type="RefSeq" id="WP_330075609.1">
    <property type="nucleotide sequence ID" value="NZ_JAZDQJ010000018.1"/>
</dbReference>
<dbReference type="Proteomes" id="UP001335100">
    <property type="component" value="Unassembled WGS sequence"/>
</dbReference>
<dbReference type="SUPFAM" id="SSF88874">
    <property type="entry name" value="Receptor-binding domain of short tail fibre protein gp12"/>
    <property type="match status" value="1"/>
</dbReference>
<reference evidence="2 3" key="1">
    <citation type="submission" date="2024-01" db="EMBL/GenBank/DDBJ databases">
        <title>Unpublished Manusciprt.</title>
        <authorList>
            <person name="Duman M."/>
            <person name="Valdes E.G."/>
            <person name="Ajmi N."/>
            <person name="Altun S."/>
            <person name="Saticioglu I.B."/>
        </authorList>
    </citation>
    <scope>NUCLEOTIDE SEQUENCE [LARGE SCALE GENOMIC DNA]</scope>
    <source>
        <strain evidence="2 3">148P</strain>
    </source>
</reference>
<evidence type="ECO:0000259" key="1">
    <source>
        <dbReference type="Pfam" id="PF07484"/>
    </source>
</evidence>
<protein>
    <submittedName>
        <fullName evidence="2">Tail fiber protein</fullName>
    </submittedName>
</protein>
<dbReference type="InterPro" id="IPR037053">
    <property type="entry name" value="Phage_tail_collar_dom_sf"/>
</dbReference>
<keyword evidence="3" id="KW-1185">Reference proteome</keyword>
<dbReference type="Pfam" id="PF07484">
    <property type="entry name" value="Collar"/>
    <property type="match status" value="1"/>
</dbReference>
<accession>A0ABU7HTK4</accession>
<organism evidence="2 3">
    <name type="scientific">Pseudomonas ulcerans</name>
    <dbReference type="NCBI Taxonomy" id="3115852"/>
    <lineage>
        <taxon>Bacteria</taxon>
        <taxon>Pseudomonadati</taxon>
        <taxon>Pseudomonadota</taxon>
        <taxon>Gammaproteobacteria</taxon>
        <taxon>Pseudomonadales</taxon>
        <taxon>Pseudomonadaceae</taxon>
        <taxon>Pseudomonas</taxon>
    </lineage>
</organism>
<gene>
    <name evidence="2" type="ORF">V0R50_16610</name>
</gene>
<feature type="domain" description="Phage tail collar" evidence="1">
    <location>
        <begin position="7"/>
        <end position="63"/>
    </location>
</feature>
<dbReference type="Gene3D" id="3.90.1340.10">
    <property type="entry name" value="Phage tail collar domain"/>
    <property type="match status" value="1"/>
</dbReference>
<proteinExistence type="predicted"/>